<protein>
    <submittedName>
        <fullName evidence="3">Kinase</fullName>
    </submittedName>
</protein>
<dbReference type="EMBL" id="CP139859">
    <property type="protein sequence ID" value="WQC02654.1"/>
    <property type="molecule type" value="Genomic_DNA"/>
</dbReference>
<gene>
    <name evidence="3" type="ORF">U0R22_006908</name>
</gene>
<sequence>MPTAGAIFPRCDKAGEMKMAEAGDLMSREALRSPVGTSVAIAHHGELIQGVFKDDGGRLHRGLVTLPIASLRSEARFARNDDDAVVVHPDHKVKASAAARLTLDFLNVTGGGELTLQSAIPVGHGYGSSTADVVASIRAVAAAVDVQLRPSSIGRLAVAAERASDAIAFDDHAVLFAQREGTVIENFGGSLPPLLLVGFKASGGVPVDTLQLPPARYDSAEIQEFGVLRALVARAVRLQDPYLLGRAASASAVISQRHLPKQGFNEIAEIARRAGACGVQVAHSGSLFGLIFDLFASNLKRRAALIAQQIRRAGFKDVEVHLVNAEGWSW</sequence>
<dbReference type="SUPFAM" id="SSF54211">
    <property type="entry name" value="Ribosomal protein S5 domain 2-like"/>
    <property type="match status" value="1"/>
</dbReference>
<dbReference type="InterPro" id="IPR012363">
    <property type="entry name" value="PduX"/>
</dbReference>
<name>A0ABZ0VZT2_9HYPH</name>
<dbReference type="RefSeq" id="WP_322419426.1">
    <property type="nucleotide sequence ID" value="NZ_CP139859.1"/>
</dbReference>
<feature type="domain" description="GHMP kinase N-terminal" evidence="2">
    <location>
        <begin position="98"/>
        <end position="166"/>
    </location>
</feature>
<evidence type="ECO:0000313" key="3">
    <source>
        <dbReference type="EMBL" id="WQC02654.1"/>
    </source>
</evidence>
<geneLocation type="plasmid" evidence="3 4">
    <name>pMhuNZP2235a</name>
</geneLocation>
<keyword evidence="1 3" id="KW-0418">Kinase</keyword>
<evidence type="ECO:0000256" key="1">
    <source>
        <dbReference type="ARBA" id="ARBA00022777"/>
    </source>
</evidence>
<keyword evidence="4" id="KW-1185">Reference proteome</keyword>
<dbReference type="Proteomes" id="UP001322481">
    <property type="component" value="Plasmid pMhuNZP2235a"/>
</dbReference>
<keyword evidence="1 3" id="KW-0808">Transferase</keyword>
<keyword evidence="3" id="KW-0614">Plasmid</keyword>
<reference evidence="3 4" key="1">
    <citation type="submission" date="2023-11" db="EMBL/GenBank/DDBJ databases">
        <authorList>
            <person name="Panchal A.K."/>
            <person name="Meaney J.S."/>
            <person name="Karas B.J."/>
            <person name="diCenzo G.C."/>
        </authorList>
    </citation>
    <scope>NUCLEOTIDE SEQUENCE [LARGE SCALE GENOMIC DNA]</scope>
    <source>
        <strain evidence="3 4">NZP2235</strain>
        <plasmid evidence="3 4">pMhuNZP2235a</plasmid>
    </source>
</reference>
<dbReference type="InterPro" id="IPR020568">
    <property type="entry name" value="Ribosomal_Su5_D2-typ_SF"/>
</dbReference>
<dbReference type="InterPro" id="IPR006204">
    <property type="entry name" value="GHMP_kinase_N_dom"/>
</dbReference>
<dbReference type="InterPro" id="IPR014721">
    <property type="entry name" value="Ribsml_uS5_D2-typ_fold_subgr"/>
</dbReference>
<dbReference type="Gene3D" id="3.30.230.10">
    <property type="match status" value="1"/>
</dbReference>
<dbReference type="PIRSF" id="PIRSF033887">
    <property type="entry name" value="PduX"/>
    <property type="match status" value="1"/>
</dbReference>
<dbReference type="Pfam" id="PF00288">
    <property type="entry name" value="GHMP_kinases_N"/>
    <property type="match status" value="1"/>
</dbReference>
<organism evidence="3 4">
    <name type="scientific">Mesorhizobium huakuii</name>
    <dbReference type="NCBI Taxonomy" id="28104"/>
    <lineage>
        <taxon>Bacteria</taxon>
        <taxon>Pseudomonadati</taxon>
        <taxon>Pseudomonadota</taxon>
        <taxon>Alphaproteobacteria</taxon>
        <taxon>Hyphomicrobiales</taxon>
        <taxon>Phyllobacteriaceae</taxon>
        <taxon>Mesorhizobium</taxon>
    </lineage>
</organism>
<dbReference type="GO" id="GO:0016301">
    <property type="term" value="F:kinase activity"/>
    <property type="evidence" value="ECO:0007669"/>
    <property type="project" value="UniProtKB-KW"/>
</dbReference>
<proteinExistence type="predicted"/>
<evidence type="ECO:0000259" key="2">
    <source>
        <dbReference type="Pfam" id="PF00288"/>
    </source>
</evidence>
<accession>A0ABZ0VZT2</accession>
<evidence type="ECO:0000313" key="4">
    <source>
        <dbReference type="Proteomes" id="UP001322481"/>
    </source>
</evidence>